<evidence type="ECO:0000256" key="1">
    <source>
        <dbReference type="SAM" id="Phobius"/>
    </source>
</evidence>
<reference evidence="3" key="1">
    <citation type="submission" date="2017-01" db="EMBL/GenBank/DDBJ databases">
        <authorList>
            <person name="Wang Y."/>
            <person name="White M."/>
            <person name="Kvist S."/>
            <person name="Moncalvo J.-M."/>
        </authorList>
    </citation>
    <scope>NUCLEOTIDE SEQUENCE [LARGE SCALE GENOMIC DNA]</scope>
    <source>
        <strain evidence="3">ID-206-W2</strain>
    </source>
</reference>
<feature type="transmembrane region" description="Helical" evidence="1">
    <location>
        <begin position="327"/>
        <end position="345"/>
    </location>
</feature>
<dbReference type="InterPro" id="IPR052055">
    <property type="entry name" value="Hepadnavirus_pol/RT"/>
</dbReference>
<dbReference type="EMBL" id="LSSM01000685">
    <property type="protein sequence ID" value="OMJ28183.1"/>
    <property type="molecule type" value="Genomic_DNA"/>
</dbReference>
<evidence type="ECO:0000313" key="3">
    <source>
        <dbReference type="Proteomes" id="UP000187429"/>
    </source>
</evidence>
<keyword evidence="1" id="KW-1133">Transmembrane helix</keyword>
<organism evidence="2 3">
    <name type="scientific">Smittium culicis</name>
    <dbReference type="NCBI Taxonomy" id="133412"/>
    <lineage>
        <taxon>Eukaryota</taxon>
        <taxon>Fungi</taxon>
        <taxon>Fungi incertae sedis</taxon>
        <taxon>Zoopagomycota</taxon>
        <taxon>Kickxellomycotina</taxon>
        <taxon>Harpellomycetes</taxon>
        <taxon>Harpellales</taxon>
        <taxon>Legeriomycetaceae</taxon>
        <taxon>Smittium</taxon>
    </lineage>
</organism>
<comment type="caution">
    <text evidence="2">The sequence shown here is derived from an EMBL/GenBank/DDBJ whole genome shotgun (WGS) entry which is preliminary data.</text>
</comment>
<dbReference type="AlphaFoldDB" id="A0A1R1YMT7"/>
<sequence>MNQKALSREPKVLGATTFCWIYCSGVEFEYCKTHINENPPNFHIGVWIPFKNSSQFPEQNTNGANQHLITNPQLKTNTHRNKRKLNRKSSKALTGRSLFAVEESDQRNISLESGILQPFILYPEEEQRPEASIGSEKSQQVHIREEFQDEFTQFHLQNNQEDGFFDVPGSEERIPPYSGTQGVPKILKLRLEWPTVPVQSITIWPITVSAHFRKVLIPVLSWARERGIRVVPYLKDPLIIGESKEKSSIQTTVIQNKLAELGFLFYTEKSEIIPRNSIDRLRMNTNTRDISLNVPSSKVKGLRWVAEKLLDAGWKTLRGLARFIGKAQAMSVAILTGLFMLRRLLVLKKKMY</sequence>
<accession>A0A1R1YMT7</accession>
<dbReference type="PANTHER" id="PTHR33050:SF7">
    <property type="entry name" value="RIBONUCLEASE H"/>
    <property type="match status" value="1"/>
</dbReference>
<dbReference type="OrthoDB" id="7986950at2759"/>
<dbReference type="PANTHER" id="PTHR33050">
    <property type="entry name" value="REVERSE TRANSCRIPTASE DOMAIN-CONTAINING PROTEIN"/>
    <property type="match status" value="1"/>
</dbReference>
<keyword evidence="1" id="KW-0812">Transmembrane</keyword>
<dbReference type="Proteomes" id="UP000187429">
    <property type="component" value="Unassembled WGS sequence"/>
</dbReference>
<keyword evidence="3" id="KW-1185">Reference proteome</keyword>
<protein>
    <recommendedName>
        <fullName evidence="4">Reverse transcriptase domain-containing protein</fullName>
    </recommendedName>
</protein>
<evidence type="ECO:0000313" key="2">
    <source>
        <dbReference type="EMBL" id="OMJ28183.1"/>
    </source>
</evidence>
<gene>
    <name evidence="2" type="ORF">AYI69_g2346</name>
</gene>
<proteinExistence type="predicted"/>
<evidence type="ECO:0008006" key="4">
    <source>
        <dbReference type="Google" id="ProtNLM"/>
    </source>
</evidence>
<name>A0A1R1YMT7_9FUNG</name>
<keyword evidence="1" id="KW-0472">Membrane</keyword>